<keyword evidence="3" id="KW-0496">Mitochondrion</keyword>
<dbReference type="AlphaFoldDB" id="A0A0G2GPM0"/>
<comment type="caution">
    <text evidence="7">The sequence shown here is derived from an EMBL/GenBank/DDBJ whole genome shotgun (WGS) entry which is preliminary data.</text>
</comment>
<keyword evidence="5" id="KW-0175">Coiled coil</keyword>
<sequence length="78" mass="8649">MASVRAAEGDTGAPRAGGSAASDAFTKREASEELRYIKEQERTKLLSLKKKLAEQRKHLEELDKHIDELTKSQGGEHN</sequence>
<evidence type="ECO:0000256" key="4">
    <source>
        <dbReference type="RuleBase" id="RU368087"/>
    </source>
</evidence>
<dbReference type="Proteomes" id="UP000053317">
    <property type="component" value="Unassembled WGS sequence"/>
</dbReference>
<dbReference type="OrthoDB" id="5532350at2759"/>
<dbReference type="GO" id="GO:0005739">
    <property type="term" value="C:mitochondrion"/>
    <property type="evidence" value="ECO:0007669"/>
    <property type="project" value="UniProtKB-SubCell"/>
</dbReference>
<evidence type="ECO:0000313" key="7">
    <source>
        <dbReference type="EMBL" id="KKY25308.1"/>
    </source>
</evidence>
<feature type="coiled-coil region" evidence="5">
    <location>
        <begin position="38"/>
        <end position="72"/>
    </location>
</feature>
<dbReference type="Gene3D" id="1.20.5.500">
    <property type="entry name" value="Single helix bin"/>
    <property type="match status" value="1"/>
</dbReference>
<evidence type="ECO:0000256" key="2">
    <source>
        <dbReference type="ARBA" id="ARBA00010901"/>
    </source>
</evidence>
<gene>
    <name evidence="7" type="ORF">UCRPC4_g01947</name>
</gene>
<protein>
    <recommendedName>
        <fullName evidence="4">ATPase inhibitor, mitochondrial</fullName>
    </recommendedName>
</protein>
<dbReference type="GO" id="GO:0042030">
    <property type="term" value="F:ATPase inhibitor activity"/>
    <property type="evidence" value="ECO:0007669"/>
    <property type="project" value="InterPro"/>
</dbReference>
<organism evidence="7 8">
    <name type="scientific">Phaeomoniella chlamydospora</name>
    <name type="common">Phaeoacremonium chlamydosporum</name>
    <dbReference type="NCBI Taxonomy" id="158046"/>
    <lineage>
        <taxon>Eukaryota</taxon>
        <taxon>Fungi</taxon>
        <taxon>Dikarya</taxon>
        <taxon>Ascomycota</taxon>
        <taxon>Pezizomycotina</taxon>
        <taxon>Eurotiomycetes</taxon>
        <taxon>Chaetothyriomycetidae</taxon>
        <taxon>Phaeomoniellales</taxon>
        <taxon>Phaeomoniellaceae</taxon>
        <taxon>Phaeomoniella</taxon>
    </lineage>
</organism>
<dbReference type="InterPro" id="IPR007648">
    <property type="entry name" value="ATPase_inhibitor_mt"/>
</dbReference>
<dbReference type="Pfam" id="PF04568">
    <property type="entry name" value="IATP"/>
    <property type="match status" value="1"/>
</dbReference>
<accession>A0A0G2GPM0</accession>
<comment type="subcellular location">
    <subcellularLocation>
        <location evidence="1">Mitochondrion</location>
    </subcellularLocation>
</comment>
<evidence type="ECO:0000256" key="6">
    <source>
        <dbReference type="SAM" id="MobiDB-lite"/>
    </source>
</evidence>
<proteinExistence type="inferred from homology"/>
<reference evidence="7 8" key="2">
    <citation type="submission" date="2015-05" db="EMBL/GenBank/DDBJ databases">
        <authorList>
            <person name="Morales-Cruz A."/>
            <person name="Amrine K.C."/>
            <person name="Cantu D."/>
        </authorList>
    </citation>
    <scope>NUCLEOTIDE SEQUENCE [LARGE SCALE GENOMIC DNA]</scope>
    <source>
        <strain evidence="7">UCRPC4</strain>
    </source>
</reference>
<comment type="function">
    <text evidence="4">Inhibits the enzyme activity of ATPase.</text>
</comment>
<evidence type="ECO:0000256" key="5">
    <source>
        <dbReference type="SAM" id="Coils"/>
    </source>
</evidence>
<evidence type="ECO:0000256" key="1">
    <source>
        <dbReference type="ARBA" id="ARBA00004173"/>
    </source>
</evidence>
<evidence type="ECO:0000313" key="8">
    <source>
        <dbReference type="Proteomes" id="UP000053317"/>
    </source>
</evidence>
<feature type="region of interest" description="Disordered" evidence="6">
    <location>
        <begin position="1"/>
        <end position="30"/>
    </location>
</feature>
<dbReference type="EMBL" id="LCWF01000045">
    <property type="protein sequence ID" value="KKY25308.1"/>
    <property type="molecule type" value="Genomic_DNA"/>
</dbReference>
<reference evidence="7 8" key="1">
    <citation type="submission" date="2015-05" db="EMBL/GenBank/DDBJ databases">
        <title>Distinctive expansion of gene families associated with plant cell wall degradation and secondary metabolism in the genomes of grapevine trunk pathogens.</title>
        <authorList>
            <person name="Lawrence D.P."/>
            <person name="Travadon R."/>
            <person name="Rolshausen P.E."/>
            <person name="Baumgartner K."/>
        </authorList>
    </citation>
    <scope>NUCLEOTIDE SEQUENCE [LARGE SCALE GENOMIC DNA]</scope>
    <source>
        <strain evidence="7">UCRPC4</strain>
    </source>
</reference>
<evidence type="ECO:0000256" key="3">
    <source>
        <dbReference type="ARBA" id="ARBA00023128"/>
    </source>
</evidence>
<comment type="similarity">
    <text evidence="2 4">Belongs to the ATPase inhibitor family.</text>
</comment>
<name>A0A0G2GPM0_PHACM</name>
<keyword evidence="8" id="KW-1185">Reference proteome</keyword>